<dbReference type="InterPro" id="IPR029069">
    <property type="entry name" value="HotDog_dom_sf"/>
</dbReference>
<dbReference type="InterPro" id="IPR050563">
    <property type="entry name" value="4-hydroxybenzoyl-CoA_TE"/>
</dbReference>
<dbReference type="Pfam" id="PF13279">
    <property type="entry name" value="4HBT_2"/>
    <property type="match status" value="1"/>
</dbReference>
<dbReference type="GO" id="GO:0047617">
    <property type="term" value="F:fatty acyl-CoA hydrolase activity"/>
    <property type="evidence" value="ECO:0007669"/>
    <property type="project" value="TreeGrafter"/>
</dbReference>
<organism evidence="3 4">
    <name type="scientific">Brevifollis gellanilyticus</name>
    <dbReference type="NCBI Taxonomy" id="748831"/>
    <lineage>
        <taxon>Bacteria</taxon>
        <taxon>Pseudomonadati</taxon>
        <taxon>Verrucomicrobiota</taxon>
        <taxon>Verrucomicrobiia</taxon>
        <taxon>Verrucomicrobiales</taxon>
        <taxon>Verrucomicrobiaceae</taxon>
    </lineage>
</organism>
<dbReference type="PIRSF" id="PIRSF003230">
    <property type="entry name" value="YbgC"/>
    <property type="match status" value="1"/>
</dbReference>
<dbReference type="RefSeq" id="WP_218032970.1">
    <property type="nucleotide sequence ID" value="NZ_BKAG01000014.1"/>
</dbReference>
<dbReference type="CDD" id="cd00586">
    <property type="entry name" value="4HBT"/>
    <property type="match status" value="1"/>
</dbReference>
<accession>A0A512M8R2</accession>
<name>A0A512M8R2_9BACT</name>
<dbReference type="PANTHER" id="PTHR31793">
    <property type="entry name" value="4-HYDROXYBENZOYL-COA THIOESTERASE FAMILY MEMBER"/>
    <property type="match status" value="1"/>
</dbReference>
<keyword evidence="4" id="KW-1185">Reference proteome</keyword>
<proteinExistence type="inferred from homology"/>
<evidence type="ECO:0000313" key="3">
    <source>
        <dbReference type="EMBL" id="GEP43117.1"/>
    </source>
</evidence>
<evidence type="ECO:0000256" key="2">
    <source>
        <dbReference type="ARBA" id="ARBA00022801"/>
    </source>
</evidence>
<comment type="caution">
    <text evidence="3">The sequence shown here is derived from an EMBL/GenBank/DDBJ whole genome shotgun (WGS) entry which is preliminary data.</text>
</comment>
<keyword evidence="2" id="KW-0378">Hydrolase</keyword>
<dbReference type="EMBL" id="BKAG01000014">
    <property type="protein sequence ID" value="GEP43117.1"/>
    <property type="molecule type" value="Genomic_DNA"/>
</dbReference>
<sequence>MPEETPTIETREEVMFFDTDIGGVVHNIAYLRMIETARTRLAAKMGMNLREMAVTQIYPVVVRTEIDYRKPATLGDHLVITGRLERLERVRFWVAFEVRRAGEETLLISCRQSLALVQMPQGKPQRLPDDWPEKYAPLFLKREDGK</sequence>
<dbReference type="AlphaFoldDB" id="A0A512M8R2"/>
<comment type="similarity">
    <text evidence="1">Belongs to the 4-hydroxybenzoyl-CoA thioesterase family.</text>
</comment>
<dbReference type="Gene3D" id="3.10.129.10">
    <property type="entry name" value="Hotdog Thioesterase"/>
    <property type="match status" value="1"/>
</dbReference>
<dbReference type="Proteomes" id="UP000321577">
    <property type="component" value="Unassembled WGS sequence"/>
</dbReference>
<evidence type="ECO:0000256" key="1">
    <source>
        <dbReference type="ARBA" id="ARBA00005953"/>
    </source>
</evidence>
<dbReference type="InterPro" id="IPR006684">
    <property type="entry name" value="YbgC/YbaW"/>
</dbReference>
<protein>
    <submittedName>
        <fullName evidence="3">Uncharacterized protein</fullName>
    </submittedName>
</protein>
<dbReference type="SUPFAM" id="SSF54637">
    <property type="entry name" value="Thioesterase/thiol ester dehydrase-isomerase"/>
    <property type="match status" value="1"/>
</dbReference>
<gene>
    <name evidence="3" type="ORF">BGE01nite_24080</name>
</gene>
<evidence type="ECO:0000313" key="4">
    <source>
        <dbReference type="Proteomes" id="UP000321577"/>
    </source>
</evidence>
<reference evidence="3 4" key="1">
    <citation type="submission" date="2019-07" db="EMBL/GenBank/DDBJ databases">
        <title>Whole genome shotgun sequence of Brevifollis gellanilyticus NBRC 108608.</title>
        <authorList>
            <person name="Hosoyama A."/>
            <person name="Uohara A."/>
            <person name="Ohji S."/>
            <person name="Ichikawa N."/>
        </authorList>
    </citation>
    <scope>NUCLEOTIDE SEQUENCE [LARGE SCALE GENOMIC DNA]</scope>
    <source>
        <strain evidence="3 4">NBRC 108608</strain>
    </source>
</reference>
<dbReference type="PANTHER" id="PTHR31793:SF27">
    <property type="entry name" value="NOVEL THIOESTERASE SUPERFAMILY DOMAIN AND SAPOSIN A-TYPE DOMAIN CONTAINING PROTEIN (0610012H03RIK)"/>
    <property type="match status" value="1"/>
</dbReference>